<gene>
    <name evidence="1" type="ORF">Deia_00297</name>
</gene>
<dbReference type="Proteomes" id="UP000321934">
    <property type="component" value="Chromosome"/>
</dbReference>
<dbReference type="RefSeq" id="WP_146820396.1">
    <property type="nucleotide sequence ID" value="NZ_CP029077.1"/>
</dbReference>
<accession>A0A5B8XF95</accession>
<evidence type="ECO:0000313" key="1">
    <source>
        <dbReference type="EMBL" id="QED23104.1"/>
    </source>
</evidence>
<proteinExistence type="predicted"/>
<dbReference type="EMBL" id="CP029077">
    <property type="protein sequence ID" value="QED23104.1"/>
    <property type="molecule type" value="Genomic_DNA"/>
</dbReference>
<reference evidence="1 2" key="1">
    <citation type="journal article" date="2019" name="ISME J.">
        <title>Deianiraea, an extracellular bacterium associated with the ciliate Paramecium, suggests an alternative scenario for the evolution of Rickettsiales.</title>
        <authorList>
            <person name="Castelli M."/>
            <person name="Sabaneyeva E."/>
            <person name="Lanzoni O."/>
            <person name="Lebedeva N."/>
            <person name="Floriano A.M."/>
            <person name="Gaiarsa S."/>
            <person name="Benken K."/>
            <person name="Modeo L."/>
            <person name="Bandi C."/>
            <person name="Potekhin A."/>
            <person name="Sassera D."/>
            <person name="Petroni G."/>
        </authorList>
    </citation>
    <scope>NUCLEOTIDE SEQUENCE [LARGE SCALE GENOMIC DNA]</scope>
    <source>
        <strain evidence="1">CyL4-1</strain>
    </source>
</reference>
<keyword evidence="2" id="KW-1185">Reference proteome</keyword>
<evidence type="ECO:0008006" key="3">
    <source>
        <dbReference type="Google" id="ProtNLM"/>
    </source>
</evidence>
<sequence length="93" mass="10757">MKLPLLLLTVTLASCSYKIQKHNCPELNKSFKEKPMHFSKCSYAPLWLNPMFPADYADLNKHLPKDAKVVSIEQKVYPFVLFTKTCIEADYTM</sequence>
<protein>
    <recommendedName>
        <fullName evidence="3">Lipoprotein</fullName>
    </recommendedName>
</protein>
<evidence type="ECO:0000313" key="2">
    <source>
        <dbReference type="Proteomes" id="UP000321934"/>
    </source>
</evidence>
<dbReference type="AlphaFoldDB" id="A0A5B8XF95"/>
<name>A0A5B8XF95_9RICK</name>
<organism evidence="1 2">
    <name type="scientific">Candidatus Deianiraea vastatrix</name>
    <dbReference type="NCBI Taxonomy" id="2163644"/>
    <lineage>
        <taxon>Bacteria</taxon>
        <taxon>Pseudomonadati</taxon>
        <taxon>Pseudomonadota</taxon>
        <taxon>Alphaproteobacteria</taxon>
        <taxon>Rickettsiales</taxon>
        <taxon>Candidatus Deianiraeaceae</taxon>
        <taxon>Candidatus Deianiraea</taxon>
    </lineage>
</organism>
<dbReference type="PROSITE" id="PS51257">
    <property type="entry name" value="PROKAR_LIPOPROTEIN"/>
    <property type="match status" value="1"/>
</dbReference>